<evidence type="ECO:0000313" key="2">
    <source>
        <dbReference type="Proteomes" id="UP000219369"/>
    </source>
</evidence>
<organism evidence="1 2">
    <name type="scientific">Fusarium oxysporum</name>
    <name type="common">Fusarium vascular wilt</name>
    <dbReference type="NCBI Taxonomy" id="5507"/>
    <lineage>
        <taxon>Eukaryota</taxon>
        <taxon>Fungi</taxon>
        <taxon>Dikarya</taxon>
        <taxon>Ascomycota</taxon>
        <taxon>Pezizomycotina</taxon>
        <taxon>Sordariomycetes</taxon>
        <taxon>Hypocreomycetidae</taxon>
        <taxon>Hypocreales</taxon>
        <taxon>Nectriaceae</taxon>
        <taxon>Fusarium</taxon>
        <taxon>Fusarium oxysporum species complex</taxon>
    </lineage>
</organism>
<reference evidence="2" key="1">
    <citation type="submission" date="2016-09" db="EMBL/GenBank/DDBJ databases">
        <authorList>
            <person name="Guldener U."/>
        </authorList>
    </citation>
    <scope>NUCLEOTIDE SEQUENCE [LARGE SCALE GENOMIC DNA]</scope>
    <source>
        <strain evidence="2">V64-1</strain>
    </source>
</reference>
<sequence>MLLYYYNTYY</sequence>
<protein>
    <submittedName>
        <fullName evidence="1">Uncharacterized protein</fullName>
    </submittedName>
</protein>
<dbReference type="EMBL" id="FMJY01000006">
    <property type="protein sequence ID" value="SCO87273.1"/>
    <property type="molecule type" value="Genomic_DNA"/>
</dbReference>
<dbReference type="Proteomes" id="UP000219369">
    <property type="component" value="Unassembled WGS sequence"/>
</dbReference>
<gene>
    <name evidence="1" type="ORF">FRV6_11400</name>
</gene>
<accession>A0A2H3TEZ5</accession>
<proteinExistence type="predicted"/>
<name>A0A2H3TEZ5_FUSOX</name>
<evidence type="ECO:0000313" key="1">
    <source>
        <dbReference type="EMBL" id="SCO87273.1"/>
    </source>
</evidence>